<dbReference type="KEGG" id="fpp:FPB0191_00792"/>
<dbReference type="GO" id="GO:0019605">
    <property type="term" value="P:butyrate metabolic process"/>
    <property type="evidence" value="ECO:0007669"/>
    <property type="project" value="InterPro"/>
</dbReference>
<dbReference type="OrthoDB" id="4294477at2"/>
<protein>
    <submittedName>
        <fullName evidence="2">3HB-oligomer hydrolase (3HBOH)</fullName>
        <ecNumber evidence="2">3.1.1.22</ecNumber>
    </submittedName>
</protein>
<sequence length="698" mass="78919">MLKPILFTCINVLLFLAMNNQIVFAKSLSFLKSKEEINIISKPAWLEIKNVNFYDAESDDLITAGNGFTKLSHSKEINKFVNVQHPTILELRRAKFNRFINKKTGEGSLFGFKEDQLTPLFDGKIPGTEVQAYLNDNSIRVALLLQVPLDFDPNKPCIIAIPTIDSQGIYNATDMQIRGLWGLKHNCAVVYNDKGLGNALYDLNKQQGYLIDGSVAKRAIPEKPLIFSNSETLPPNLVTNRYAVKQLHSQQNPEQKWGQYVLNSLEFAFYYLNTMYSKNDQVIFDKENTIVLVYGATDGAGAALKAGEIDNNGMIDGIVAVNPQIQITSNQQIPLYIQRGESPEEPLKTKLLIDYTSYGALYMPCAVLAIKNSELKQSIPYIDRYFFSQNRCEALKNAKLLDSITVEEQANEALEKLYAYGWSPQMINQLPFYYFTQSINLPYKYISQYGRYNVKEHLCHLSVASINQEILYNMGNVAPLSKTNFALLWADNTGSLPIRTQDNIIAVDLVNDDDPKGPHQEFYSRSKNSANIDYNLAGAICLREKIVEDRVLNGQKQVFATGNLHSIKTIIVHGQLNIKHLPDYTSRSYAALNSYVEGHSSNLHYMEVENSSYLDSLVPFDNTLLSINYYGNSAMDWLWSNITKQTSLPDSQIIRTSVLGRSSEKDSKMTKFILTPIAQSAKRENRIYLQDGVIRLPR</sequence>
<dbReference type="GO" id="GO:0005615">
    <property type="term" value="C:extracellular space"/>
    <property type="evidence" value="ECO:0007669"/>
    <property type="project" value="InterPro"/>
</dbReference>
<dbReference type="HOGENOM" id="CLU_420258_0_0_6"/>
<name>A0A0A7RZ87_FRIPE</name>
<evidence type="ECO:0000313" key="2">
    <source>
        <dbReference type="EMBL" id="AJA44619.1"/>
    </source>
</evidence>
<evidence type="ECO:0000256" key="1">
    <source>
        <dbReference type="ARBA" id="ARBA00022801"/>
    </source>
</evidence>
<dbReference type="Proteomes" id="UP000030901">
    <property type="component" value="Chromosome"/>
</dbReference>
<keyword evidence="3" id="KW-1185">Reference proteome</keyword>
<dbReference type="GO" id="GO:0047989">
    <property type="term" value="F:hydroxybutyrate-dimer hydrolase activity"/>
    <property type="evidence" value="ECO:0007669"/>
    <property type="project" value="UniProtKB-EC"/>
</dbReference>
<dbReference type="AlphaFoldDB" id="A0A0A7RZ87"/>
<dbReference type="InterPro" id="IPR016582">
    <property type="entry name" value="OHBut_olig_hydro_put"/>
</dbReference>
<gene>
    <name evidence="2" type="ORF">FPB0191_00792</name>
</gene>
<dbReference type="STRING" id="1267021.FPB0191_00792"/>
<organism evidence="2 3">
    <name type="scientific">Frischella perrara</name>
    <dbReference type="NCBI Taxonomy" id="1267021"/>
    <lineage>
        <taxon>Bacteria</taxon>
        <taxon>Pseudomonadati</taxon>
        <taxon>Pseudomonadota</taxon>
        <taxon>Gammaproteobacteria</taxon>
        <taxon>Orbales</taxon>
        <taxon>Orbaceae</taxon>
        <taxon>Frischella</taxon>
    </lineage>
</organism>
<reference evidence="2 3" key="1">
    <citation type="journal article" date="2014" name="Appl. Environ. Microbiol.">
        <title>Gut symbionts from distinct hosts exhibit genotoxic activity via divergent colibactin biosynthetic pathways.</title>
        <authorList>
            <person name="Engel P."/>
            <person name="Vizcaino M.I."/>
            <person name="Crawford J.M."/>
        </authorList>
    </citation>
    <scope>NUCLEOTIDE SEQUENCE [LARGE SCALE GENOMIC DNA]</scope>
    <source>
        <strain evidence="2 3">PEB0191</strain>
    </source>
</reference>
<dbReference type="EC" id="3.1.1.22" evidence="2"/>
<proteinExistence type="predicted"/>
<accession>A0A0A7RZ87</accession>
<evidence type="ECO:0000313" key="3">
    <source>
        <dbReference type="Proteomes" id="UP000030901"/>
    </source>
</evidence>
<keyword evidence="1 2" id="KW-0378">Hydrolase</keyword>
<dbReference type="RefSeq" id="WP_039104188.1">
    <property type="nucleotide sequence ID" value="NZ_CP009056.1"/>
</dbReference>
<dbReference type="Pfam" id="PF10605">
    <property type="entry name" value="3HBOH"/>
    <property type="match status" value="1"/>
</dbReference>
<dbReference type="EMBL" id="CP009056">
    <property type="protein sequence ID" value="AJA44619.1"/>
    <property type="molecule type" value="Genomic_DNA"/>
</dbReference>